<accession>A0A811UTI4</accession>
<comment type="caution">
    <text evidence="2">The sequence shown here is derived from an EMBL/GenBank/DDBJ whole genome shotgun (WGS) entry which is preliminary data.</text>
</comment>
<evidence type="ECO:0000313" key="2">
    <source>
        <dbReference type="EMBL" id="CAD7001047.1"/>
    </source>
</evidence>
<reference evidence="2" key="1">
    <citation type="submission" date="2020-11" db="EMBL/GenBank/DDBJ databases">
        <authorList>
            <person name="Whitehead M."/>
        </authorList>
    </citation>
    <scope>NUCLEOTIDE SEQUENCE</scope>
    <source>
        <strain evidence="2">EGII</strain>
    </source>
</reference>
<organism evidence="2 3">
    <name type="scientific">Ceratitis capitata</name>
    <name type="common">Mediterranean fruit fly</name>
    <name type="synonym">Tephritis capitata</name>
    <dbReference type="NCBI Taxonomy" id="7213"/>
    <lineage>
        <taxon>Eukaryota</taxon>
        <taxon>Metazoa</taxon>
        <taxon>Ecdysozoa</taxon>
        <taxon>Arthropoda</taxon>
        <taxon>Hexapoda</taxon>
        <taxon>Insecta</taxon>
        <taxon>Pterygota</taxon>
        <taxon>Neoptera</taxon>
        <taxon>Endopterygota</taxon>
        <taxon>Diptera</taxon>
        <taxon>Brachycera</taxon>
        <taxon>Muscomorpha</taxon>
        <taxon>Tephritoidea</taxon>
        <taxon>Tephritidae</taxon>
        <taxon>Ceratitis</taxon>
        <taxon>Ceratitis</taxon>
    </lineage>
</organism>
<keyword evidence="3" id="KW-1185">Reference proteome</keyword>
<dbReference type="AlphaFoldDB" id="A0A811UTI4"/>
<dbReference type="EMBL" id="CAJHJT010000023">
    <property type="protein sequence ID" value="CAD7001047.1"/>
    <property type="molecule type" value="Genomic_DNA"/>
</dbReference>
<feature type="compositionally biased region" description="Basic and acidic residues" evidence="1">
    <location>
        <begin position="58"/>
        <end position="80"/>
    </location>
</feature>
<evidence type="ECO:0000313" key="3">
    <source>
        <dbReference type="Proteomes" id="UP000606786"/>
    </source>
</evidence>
<name>A0A811UTI4_CERCA</name>
<protein>
    <submittedName>
        <fullName evidence="2">(Mediterranean fruit fly) hypothetical protein</fullName>
    </submittedName>
</protein>
<dbReference type="Proteomes" id="UP000606786">
    <property type="component" value="Unassembled WGS sequence"/>
</dbReference>
<evidence type="ECO:0000256" key="1">
    <source>
        <dbReference type="SAM" id="MobiDB-lite"/>
    </source>
</evidence>
<gene>
    <name evidence="2" type="ORF">CCAP1982_LOCUS9519</name>
</gene>
<proteinExistence type="predicted"/>
<feature type="region of interest" description="Disordered" evidence="1">
    <location>
        <begin position="50"/>
        <end position="80"/>
    </location>
</feature>
<sequence length="97" mass="11524">MTKLLLETVTVTVAKYQTLRDILREEFNKSAQIFKELIKRYELIESFDKSNASNKRRQTAELKSYEQNRVDKGDRENERKHCLNCGSTQHKRVDCKE</sequence>